<dbReference type="GO" id="GO:0008483">
    <property type="term" value="F:transaminase activity"/>
    <property type="evidence" value="ECO:0007669"/>
    <property type="project" value="UniProtKB-KW"/>
</dbReference>
<dbReference type="SUPFAM" id="SSF53383">
    <property type="entry name" value="PLP-dependent transferases"/>
    <property type="match status" value="1"/>
</dbReference>
<gene>
    <name evidence="1" type="ORF">NCTC9177_03832</name>
</gene>
<organism evidence="1 2">
    <name type="scientific">Klebsiella variicola</name>
    <dbReference type="NCBI Taxonomy" id="244366"/>
    <lineage>
        <taxon>Bacteria</taxon>
        <taxon>Pseudomonadati</taxon>
        <taxon>Pseudomonadota</taxon>
        <taxon>Gammaproteobacteria</taxon>
        <taxon>Enterobacterales</taxon>
        <taxon>Enterobacteriaceae</taxon>
        <taxon>Klebsiella/Raoultella group</taxon>
        <taxon>Klebsiella</taxon>
        <taxon>Klebsiella pneumoniae complex</taxon>
    </lineage>
</organism>
<evidence type="ECO:0000313" key="1">
    <source>
        <dbReference type="EMBL" id="STS89944.1"/>
    </source>
</evidence>
<dbReference type="Proteomes" id="UP000254545">
    <property type="component" value="Unassembled WGS sequence"/>
</dbReference>
<accession>A0A7H4MHZ4</accession>
<keyword evidence="1" id="KW-0032">Aminotransferase</keyword>
<name>A0A7H4MHZ4_KLEVA</name>
<comment type="caution">
    <text evidence="1">The sequence shown here is derived from an EMBL/GenBank/DDBJ whole genome shotgun (WGS) entry which is preliminary data.</text>
</comment>
<dbReference type="EMBL" id="UGKR01000003">
    <property type="protein sequence ID" value="STS89944.1"/>
    <property type="molecule type" value="Genomic_DNA"/>
</dbReference>
<dbReference type="InterPro" id="IPR015424">
    <property type="entry name" value="PyrdxlP-dep_Trfase"/>
</dbReference>
<keyword evidence="1" id="KW-0808">Transferase</keyword>
<sequence>MHRQIDQLAYAHTSFFTSDVVEQLADHLTRTAPGELNYAYFVSGGSEANRDGAEDGAAVLCGDRPAIAHPIYRP</sequence>
<dbReference type="Gene3D" id="3.40.640.10">
    <property type="entry name" value="Type I PLP-dependent aspartate aminotransferase-like (Major domain)"/>
    <property type="match status" value="1"/>
</dbReference>
<reference evidence="1 2" key="1">
    <citation type="submission" date="2018-06" db="EMBL/GenBank/DDBJ databases">
        <authorList>
            <consortium name="Pathogen Informatics"/>
            <person name="Doyle S."/>
        </authorList>
    </citation>
    <scope>NUCLEOTIDE SEQUENCE [LARGE SCALE GENOMIC DNA]</scope>
    <source>
        <strain evidence="1 2">NCTC9177</strain>
    </source>
</reference>
<protein>
    <submittedName>
        <fullName evidence="1">Class III aminotransferase</fullName>
    </submittedName>
</protein>
<proteinExistence type="predicted"/>
<dbReference type="AlphaFoldDB" id="A0A7H4MHZ4"/>
<dbReference type="InterPro" id="IPR015421">
    <property type="entry name" value="PyrdxlP-dep_Trfase_major"/>
</dbReference>
<evidence type="ECO:0000313" key="2">
    <source>
        <dbReference type="Proteomes" id="UP000254545"/>
    </source>
</evidence>